<evidence type="ECO:0000256" key="1">
    <source>
        <dbReference type="ARBA" id="ARBA00022741"/>
    </source>
</evidence>
<dbReference type="Gene3D" id="3.40.50.300">
    <property type="entry name" value="P-loop containing nucleotide triphosphate hydrolases"/>
    <property type="match status" value="1"/>
</dbReference>
<gene>
    <name evidence="3" type="ORF">HannXRQ_Chr04g0118191</name>
</gene>
<dbReference type="InterPro" id="IPR027417">
    <property type="entry name" value="P-loop_NTPase"/>
</dbReference>
<dbReference type="GO" id="GO:0005524">
    <property type="term" value="F:ATP binding"/>
    <property type="evidence" value="ECO:0007669"/>
    <property type="project" value="UniProtKB-KW"/>
</dbReference>
<keyword evidence="3" id="KW-0378">Hydrolase</keyword>
<protein>
    <submittedName>
        <fullName evidence="3">Putative dephospho-CoA kinase, P-loop containing nucleoside triphosphate hydrolase</fullName>
    </submittedName>
</protein>
<dbReference type="EMBL" id="CM007893">
    <property type="protein sequence ID" value="OTG29067.1"/>
    <property type="molecule type" value="Genomic_DNA"/>
</dbReference>
<accession>A0A251V0C4</accession>
<dbReference type="Pfam" id="PF01121">
    <property type="entry name" value="CoaE"/>
    <property type="match status" value="1"/>
</dbReference>
<evidence type="ECO:0000313" key="4">
    <source>
        <dbReference type="Proteomes" id="UP000215914"/>
    </source>
</evidence>
<keyword evidence="4" id="KW-1185">Reference proteome</keyword>
<keyword evidence="3" id="KW-0808">Transferase</keyword>
<dbReference type="AlphaFoldDB" id="A0A251V0C4"/>
<evidence type="ECO:0000313" key="3">
    <source>
        <dbReference type="EMBL" id="OTG29067.1"/>
    </source>
</evidence>
<keyword evidence="3" id="KW-0418">Kinase</keyword>
<dbReference type="InParanoid" id="A0A251V0C4"/>
<organism evidence="3 4">
    <name type="scientific">Helianthus annuus</name>
    <name type="common">Common sunflower</name>
    <dbReference type="NCBI Taxonomy" id="4232"/>
    <lineage>
        <taxon>Eukaryota</taxon>
        <taxon>Viridiplantae</taxon>
        <taxon>Streptophyta</taxon>
        <taxon>Embryophyta</taxon>
        <taxon>Tracheophyta</taxon>
        <taxon>Spermatophyta</taxon>
        <taxon>Magnoliopsida</taxon>
        <taxon>eudicotyledons</taxon>
        <taxon>Gunneridae</taxon>
        <taxon>Pentapetalae</taxon>
        <taxon>asterids</taxon>
        <taxon>campanulids</taxon>
        <taxon>Asterales</taxon>
        <taxon>Asteraceae</taxon>
        <taxon>Asteroideae</taxon>
        <taxon>Heliantheae alliance</taxon>
        <taxon>Heliantheae</taxon>
        <taxon>Helianthus</taxon>
    </lineage>
</organism>
<dbReference type="InterPro" id="IPR001977">
    <property type="entry name" value="Depp_CoAkinase"/>
</dbReference>
<dbReference type="GO" id="GO:0004140">
    <property type="term" value="F:dephospho-CoA kinase activity"/>
    <property type="evidence" value="ECO:0007669"/>
    <property type="project" value="InterPro"/>
</dbReference>
<dbReference type="GO" id="GO:0015937">
    <property type="term" value="P:coenzyme A biosynthetic process"/>
    <property type="evidence" value="ECO:0007669"/>
    <property type="project" value="InterPro"/>
</dbReference>
<keyword evidence="1" id="KW-0547">Nucleotide-binding</keyword>
<proteinExistence type="predicted"/>
<evidence type="ECO:0000256" key="2">
    <source>
        <dbReference type="ARBA" id="ARBA00022840"/>
    </source>
</evidence>
<dbReference type="STRING" id="4232.A0A251V0C4"/>
<dbReference type="GO" id="GO:0016787">
    <property type="term" value="F:hydrolase activity"/>
    <property type="evidence" value="ECO:0007669"/>
    <property type="project" value="UniProtKB-KW"/>
</dbReference>
<sequence length="94" mass="10606">MMNICSILGCFVCPFPKSYLAVQPRIFVKTCNLFKANGIPVIDADIIARAWVEEGCREDILLESGELDRPKLGRIVFGDPSKLQLLNRYTVYPN</sequence>
<dbReference type="Proteomes" id="UP000215914">
    <property type="component" value="Chromosome 4"/>
</dbReference>
<name>A0A251V0C4_HELAN</name>
<reference evidence="4" key="1">
    <citation type="journal article" date="2017" name="Nature">
        <title>The sunflower genome provides insights into oil metabolism, flowering and Asterid evolution.</title>
        <authorList>
            <person name="Badouin H."/>
            <person name="Gouzy J."/>
            <person name="Grassa C.J."/>
            <person name="Murat F."/>
            <person name="Staton S.E."/>
            <person name="Cottret L."/>
            <person name="Lelandais-Briere C."/>
            <person name="Owens G.L."/>
            <person name="Carrere S."/>
            <person name="Mayjonade B."/>
            <person name="Legrand L."/>
            <person name="Gill N."/>
            <person name="Kane N.C."/>
            <person name="Bowers J.E."/>
            <person name="Hubner S."/>
            <person name="Bellec A."/>
            <person name="Berard A."/>
            <person name="Berges H."/>
            <person name="Blanchet N."/>
            <person name="Boniface M.C."/>
            <person name="Brunel D."/>
            <person name="Catrice O."/>
            <person name="Chaidir N."/>
            <person name="Claudel C."/>
            <person name="Donnadieu C."/>
            <person name="Faraut T."/>
            <person name="Fievet G."/>
            <person name="Helmstetter N."/>
            <person name="King M."/>
            <person name="Knapp S.J."/>
            <person name="Lai Z."/>
            <person name="Le Paslier M.C."/>
            <person name="Lippi Y."/>
            <person name="Lorenzon L."/>
            <person name="Mandel J.R."/>
            <person name="Marage G."/>
            <person name="Marchand G."/>
            <person name="Marquand E."/>
            <person name="Bret-Mestries E."/>
            <person name="Morien E."/>
            <person name="Nambeesan S."/>
            <person name="Nguyen T."/>
            <person name="Pegot-Espagnet P."/>
            <person name="Pouilly N."/>
            <person name="Raftis F."/>
            <person name="Sallet E."/>
            <person name="Schiex T."/>
            <person name="Thomas J."/>
            <person name="Vandecasteele C."/>
            <person name="Vares D."/>
            <person name="Vear F."/>
            <person name="Vautrin S."/>
            <person name="Crespi M."/>
            <person name="Mangin B."/>
            <person name="Burke J.M."/>
            <person name="Salse J."/>
            <person name="Munos S."/>
            <person name="Vincourt P."/>
            <person name="Rieseberg L.H."/>
            <person name="Langlade N.B."/>
        </authorList>
    </citation>
    <scope>NUCLEOTIDE SEQUENCE [LARGE SCALE GENOMIC DNA]</scope>
    <source>
        <strain evidence="4">cv. SF193</strain>
    </source>
</reference>
<keyword evidence="2" id="KW-0067">ATP-binding</keyword>